<dbReference type="InterPro" id="IPR012091">
    <property type="entry name" value="Pept_M54_archaemetzncn_arc/bac"/>
</dbReference>
<protein>
    <recommendedName>
        <fullName evidence="9">Archemetzincin</fullName>
    </recommendedName>
</protein>
<keyword evidence="3" id="KW-0479">Metal-binding</keyword>
<evidence type="ECO:0000256" key="1">
    <source>
        <dbReference type="ARBA" id="ARBA00001947"/>
    </source>
</evidence>
<gene>
    <name evidence="7" type="ORF">C3F09_09385</name>
</gene>
<proteinExistence type="predicted"/>
<accession>A0A855WZ30</accession>
<evidence type="ECO:0000256" key="6">
    <source>
        <dbReference type="ARBA" id="ARBA00023049"/>
    </source>
</evidence>
<dbReference type="Gene3D" id="3.40.390.10">
    <property type="entry name" value="Collagenase (Catalytic Domain)"/>
    <property type="match status" value="1"/>
</dbReference>
<reference evidence="7 8" key="1">
    <citation type="journal article" date="2018" name="ISME J.">
        <title>A methanotrophic archaeon couples anaerobic oxidation of methane to Fe(III) reduction.</title>
        <authorList>
            <person name="Cai C."/>
            <person name="Leu A.O."/>
            <person name="Xie G.J."/>
            <person name="Guo J."/>
            <person name="Feng Y."/>
            <person name="Zhao J.X."/>
            <person name="Tyson G.W."/>
            <person name="Yuan Z."/>
            <person name="Hu S."/>
        </authorList>
    </citation>
    <scope>NUCLEOTIDE SEQUENCE [LARGE SCALE GENOMIC DNA]</scope>
    <source>
        <strain evidence="7">FeB_12</strain>
    </source>
</reference>
<dbReference type="EMBL" id="PQAP01000151">
    <property type="protein sequence ID" value="PWB70217.1"/>
    <property type="molecule type" value="Genomic_DNA"/>
</dbReference>
<evidence type="ECO:0000313" key="7">
    <source>
        <dbReference type="EMBL" id="PWB70217.1"/>
    </source>
</evidence>
<dbReference type="Pfam" id="PF07998">
    <property type="entry name" value="Peptidase_M54"/>
    <property type="match status" value="1"/>
</dbReference>
<evidence type="ECO:0000256" key="3">
    <source>
        <dbReference type="ARBA" id="ARBA00022723"/>
    </source>
</evidence>
<sequence>MGEVDFMLVNKLASNIGPVFGRSVDILKGMKMPEEAYNIVRSQFYAQVILSKIERTKANSREKVIAVCEEDLYLPEEPFVLGWVDTLSGTAVVSLYRIRQEFYGLPEDESKVYPRLFKEATHRVAHLFDLTECRNPKCVNYYSQIMLDIDNKTDKFCDICRRQLTNVV</sequence>
<comment type="caution">
    <text evidence="7">The sequence shown here is derived from an EMBL/GenBank/DDBJ whole genome shotgun (WGS) entry which is preliminary data.</text>
</comment>
<dbReference type="GO" id="GO:0008270">
    <property type="term" value="F:zinc ion binding"/>
    <property type="evidence" value="ECO:0007669"/>
    <property type="project" value="InterPro"/>
</dbReference>
<evidence type="ECO:0008006" key="9">
    <source>
        <dbReference type="Google" id="ProtNLM"/>
    </source>
</evidence>
<dbReference type="PANTHER" id="PTHR15910:SF1">
    <property type="entry name" value="ARCHAEMETZINCIN-2"/>
    <property type="match status" value="1"/>
</dbReference>
<keyword evidence="4" id="KW-0378">Hydrolase</keyword>
<name>A0A855WZ30_9BACT</name>
<organism evidence="7 8">
    <name type="scientific">candidate division GN15 bacterium</name>
    <dbReference type="NCBI Taxonomy" id="2072418"/>
    <lineage>
        <taxon>Bacteria</taxon>
        <taxon>candidate division GN15</taxon>
    </lineage>
</organism>
<evidence type="ECO:0000256" key="4">
    <source>
        <dbReference type="ARBA" id="ARBA00022801"/>
    </source>
</evidence>
<dbReference type="InterPro" id="IPR012962">
    <property type="entry name" value="Pept_M54_archaemetzincn"/>
</dbReference>
<dbReference type="GO" id="GO:0008237">
    <property type="term" value="F:metallopeptidase activity"/>
    <property type="evidence" value="ECO:0007669"/>
    <property type="project" value="UniProtKB-KW"/>
</dbReference>
<comment type="cofactor">
    <cofactor evidence="1">
        <name>Zn(2+)</name>
        <dbReference type="ChEBI" id="CHEBI:29105"/>
    </cofactor>
</comment>
<evidence type="ECO:0000256" key="5">
    <source>
        <dbReference type="ARBA" id="ARBA00022833"/>
    </source>
</evidence>
<evidence type="ECO:0000256" key="2">
    <source>
        <dbReference type="ARBA" id="ARBA00022670"/>
    </source>
</evidence>
<dbReference type="CDD" id="cd11375">
    <property type="entry name" value="Peptidase_M54"/>
    <property type="match status" value="1"/>
</dbReference>
<dbReference type="AlphaFoldDB" id="A0A855WZ30"/>
<dbReference type="GO" id="GO:0006508">
    <property type="term" value="P:proteolysis"/>
    <property type="evidence" value="ECO:0007669"/>
    <property type="project" value="UniProtKB-KW"/>
</dbReference>
<dbReference type="PANTHER" id="PTHR15910">
    <property type="entry name" value="ARCHAEMETZINCIN"/>
    <property type="match status" value="1"/>
</dbReference>
<keyword evidence="6" id="KW-0482">Metalloprotease</keyword>
<evidence type="ECO:0000313" key="8">
    <source>
        <dbReference type="Proteomes" id="UP000250918"/>
    </source>
</evidence>
<keyword evidence="2" id="KW-0645">Protease</keyword>
<dbReference type="PIRSF" id="PIRSF005785">
    <property type="entry name" value="Zn-prot_arch"/>
    <property type="match status" value="1"/>
</dbReference>
<dbReference type="Proteomes" id="UP000250918">
    <property type="component" value="Unassembled WGS sequence"/>
</dbReference>
<dbReference type="InterPro" id="IPR024079">
    <property type="entry name" value="MetalloPept_cat_dom_sf"/>
</dbReference>
<keyword evidence="5" id="KW-0862">Zinc</keyword>